<dbReference type="EMBL" id="FOVE01000034">
    <property type="protein sequence ID" value="SFO05740.1"/>
    <property type="molecule type" value="Genomic_DNA"/>
</dbReference>
<reference evidence="3" key="1">
    <citation type="submission" date="2016-10" db="EMBL/GenBank/DDBJ databases">
        <authorList>
            <person name="Varghese N."/>
            <person name="Submissions S."/>
        </authorList>
    </citation>
    <scope>NUCLEOTIDE SEQUENCE [LARGE SCALE GENOMIC DNA]</scope>
    <source>
        <strain evidence="3">DSM 6150</strain>
    </source>
</reference>
<dbReference type="STRING" id="83765.SAMN05660284_02819"/>
<dbReference type="AlphaFoldDB" id="A0A1I5E381"/>
<keyword evidence="1" id="KW-0732">Signal</keyword>
<dbReference type="RefSeq" id="WP_091198364.1">
    <property type="nucleotide sequence ID" value="NZ_FOVE01000034.1"/>
</dbReference>
<dbReference type="OrthoDB" id="8440562at2"/>
<feature type="signal peptide" evidence="1">
    <location>
        <begin position="1"/>
        <end position="22"/>
    </location>
</feature>
<name>A0A1I5E381_9NEIS</name>
<feature type="chain" id="PRO_5017471036" evidence="1">
    <location>
        <begin position="23"/>
        <end position="277"/>
    </location>
</feature>
<gene>
    <name evidence="2" type="ORF">SAMN05660284_02819</name>
</gene>
<protein>
    <submittedName>
        <fullName evidence="2">Uncharacterized protein</fullName>
    </submittedName>
</protein>
<evidence type="ECO:0000256" key="1">
    <source>
        <dbReference type="SAM" id="SignalP"/>
    </source>
</evidence>
<organism evidence="2 3">
    <name type="scientific">Formivibrio citricus</name>
    <dbReference type="NCBI Taxonomy" id="83765"/>
    <lineage>
        <taxon>Bacteria</taxon>
        <taxon>Pseudomonadati</taxon>
        <taxon>Pseudomonadota</taxon>
        <taxon>Betaproteobacteria</taxon>
        <taxon>Neisseriales</taxon>
        <taxon>Chitinibacteraceae</taxon>
        <taxon>Formivibrio</taxon>
    </lineage>
</organism>
<evidence type="ECO:0000313" key="2">
    <source>
        <dbReference type="EMBL" id="SFO05740.1"/>
    </source>
</evidence>
<dbReference type="Proteomes" id="UP000242869">
    <property type="component" value="Unassembled WGS sequence"/>
</dbReference>
<accession>A0A1I5E381</accession>
<keyword evidence="3" id="KW-1185">Reference proteome</keyword>
<sequence>MKTRSLYSLPIAVLLAASQLHAAGVKVGWIDSLQPANTGMDTVRIERDGKNLPYTPANRMLYDGDRIVLTRDNLTLKLVIGEKNVQVTSSQARPDAPYQIKQAGEIPTVQKNLLDWMGDKLKGKSAQRNPVKTISASARNQSSGAHALSIPALAVGNPLIAGGTRDLKLSWQGGTAPYRITIKQKTGQTAADNLGAPAHTFSGIVLQEGTLQLTLEDSQGKRYIETIRVVPAAQRPAMPLPLKEARLDETTRNRLYGEWLQEQGNNWGLEAMQWMGQ</sequence>
<evidence type="ECO:0000313" key="3">
    <source>
        <dbReference type="Proteomes" id="UP000242869"/>
    </source>
</evidence>
<proteinExistence type="predicted"/>